<evidence type="ECO:0000313" key="3">
    <source>
        <dbReference type="Proteomes" id="UP000315759"/>
    </source>
</evidence>
<dbReference type="Proteomes" id="UP000315759">
    <property type="component" value="Unassembled WGS sequence"/>
</dbReference>
<organism evidence="2 3">
    <name type="scientific">Mycolicibacterium hodleri</name>
    <dbReference type="NCBI Taxonomy" id="49897"/>
    <lineage>
        <taxon>Bacteria</taxon>
        <taxon>Bacillati</taxon>
        <taxon>Actinomycetota</taxon>
        <taxon>Actinomycetes</taxon>
        <taxon>Mycobacteriales</taxon>
        <taxon>Mycobacteriaceae</taxon>
        <taxon>Mycolicibacterium</taxon>
    </lineage>
</organism>
<gene>
    <name evidence="2" type="ORF">D8S82_33850</name>
</gene>
<evidence type="ECO:0000259" key="1">
    <source>
        <dbReference type="Pfam" id="PF00501"/>
    </source>
</evidence>
<sequence length="128" mass="13683">IAWLQHAYPLSGQDRMLVKTPISFDTSVWEVFWPLSIGASLVVAKPGGHRDPVYLAETIAAQSVTAVDFVPSMLELFLDEPRAAGCTSLTRVTVGGEALSAQVAHRVADILGVPLHNLYGPTEASVDV</sequence>
<feature type="domain" description="AMP-dependent synthetase/ligase" evidence="1">
    <location>
        <begin position="4"/>
        <end position="126"/>
    </location>
</feature>
<dbReference type="AlphaFoldDB" id="A0A544VQ45"/>
<evidence type="ECO:0000313" key="2">
    <source>
        <dbReference type="EMBL" id="TQR74835.1"/>
    </source>
</evidence>
<accession>A0A544VQ45</accession>
<dbReference type="PANTHER" id="PTHR44394:SF1">
    <property type="entry name" value="BETA-ALANINE-ACTIVATING ENZYME"/>
    <property type="match status" value="1"/>
</dbReference>
<dbReference type="PANTHER" id="PTHR44394">
    <property type="entry name" value="BETA-ALANINE-ACTIVATING ENZYME"/>
    <property type="match status" value="1"/>
</dbReference>
<dbReference type="Pfam" id="PF00501">
    <property type="entry name" value="AMP-binding"/>
    <property type="match status" value="1"/>
</dbReference>
<dbReference type="InterPro" id="IPR052091">
    <property type="entry name" value="Beta-ala_Activ/Resist"/>
</dbReference>
<dbReference type="GO" id="GO:0043041">
    <property type="term" value="P:amino acid activation for nonribosomal peptide biosynthetic process"/>
    <property type="evidence" value="ECO:0007669"/>
    <property type="project" value="TreeGrafter"/>
</dbReference>
<reference evidence="2 3" key="1">
    <citation type="submission" date="2018-10" db="EMBL/GenBank/DDBJ databases">
        <title>Draft genome of Mycobacterium hodleri strain B.</title>
        <authorList>
            <person name="Amande T.J."/>
            <person name="Mcgenity T.J."/>
        </authorList>
    </citation>
    <scope>NUCLEOTIDE SEQUENCE [LARGE SCALE GENOMIC DNA]</scope>
    <source>
        <strain evidence="2 3">B</strain>
    </source>
</reference>
<keyword evidence="3" id="KW-1185">Reference proteome</keyword>
<feature type="non-terminal residue" evidence="2">
    <location>
        <position position="1"/>
    </location>
</feature>
<feature type="non-terminal residue" evidence="2">
    <location>
        <position position="128"/>
    </location>
</feature>
<proteinExistence type="predicted"/>
<name>A0A544VQ45_9MYCO</name>
<dbReference type="RefSeq" id="WP_142556206.1">
    <property type="nucleotide sequence ID" value="NZ_VIFX01000208.1"/>
</dbReference>
<comment type="caution">
    <text evidence="2">The sequence shown here is derived from an EMBL/GenBank/DDBJ whole genome shotgun (WGS) entry which is preliminary data.</text>
</comment>
<protein>
    <submittedName>
        <fullName evidence="2">AMP-binding protein</fullName>
    </submittedName>
</protein>
<dbReference type="Gene3D" id="3.40.50.980">
    <property type="match status" value="1"/>
</dbReference>
<dbReference type="SUPFAM" id="SSF56801">
    <property type="entry name" value="Acetyl-CoA synthetase-like"/>
    <property type="match status" value="1"/>
</dbReference>
<dbReference type="InterPro" id="IPR000873">
    <property type="entry name" value="AMP-dep_synth/lig_dom"/>
</dbReference>
<dbReference type="EMBL" id="VIFX01000208">
    <property type="protein sequence ID" value="TQR74835.1"/>
    <property type="molecule type" value="Genomic_DNA"/>
</dbReference>